<evidence type="ECO:0000256" key="1">
    <source>
        <dbReference type="SAM" id="MobiDB-lite"/>
    </source>
</evidence>
<dbReference type="Proteomes" id="UP000838412">
    <property type="component" value="Chromosome 6"/>
</dbReference>
<evidence type="ECO:0000313" key="2">
    <source>
        <dbReference type="EMBL" id="CAH1267441.1"/>
    </source>
</evidence>
<sequence length="70" mass="7462">MGEDSSKTTCHTEKTGSNTDGAGRASTPSLQLSDAPPKHAHRLTVQADVHREPMPPHSDRGQEMANTPSI</sequence>
<evidence type="ECO:0000313" key="3">
    <source>
        <dbReference type="Proteomes" id="UP000838412"/>
    </source>
</evidence>
<feature type="compositionally biased region" description="Polar residues" evidence="1">
    <location>
        <begin position="15"/>
        <end position="32"/>
    </location>
</feature>
<dbReference type="EMBL" id="OV696691">
    <property type="protein sequence ID" value="CAH1267441.1"/>
    <property type="molecule type" value="Genomic_DNA"/>
</dbReference>
<feature type="region of interest" description="Disordered" evidence="1">
    <location>
        <begin position="1"/>
        <end position="70"/>
    </location>
</feature>
<keyword evidence="3" id="KW-1185">Reference proteome</keyword>
<name>A0A8K0A1B4_BRALA</name>
<gene>
    <name evidence="2" type="primary">Hypp3744</name>
    <name evidence="2" type="ORF">BLAG_LOCUS20796</name>
</gene>
<feature type="compositionally biased region" description="Basic and acidic residues" evidence="1">
    <location>
        <begin position="1"/>
        <end position="14"/>
    </location>
</feature>
<protein>
    <submittedName>
        <fullName evidence="2">Hypp3744 protein</fullName>
    </submittedName>
</protein>
<reference evidence="2" key="1">
    <citation type="submission" date="2022-01" db="EMBL/GenBank/DDBJ databases">
        <authorList>
            <person name="Braso-Vives M."/>
        </authorList>
    </citation>
    <scope>NUCLEOTIDE SEQUENCE</scope>
</reference>
<feature type="compositionally biased region" description="Basic and acidic residues" evidence="1">
    <location>
        <begin position="48"/>
        <end position="62"/>
    </location>
</feature>
<accession>A0A8K0A1B4</accession>
<organism evidence="2 3">
    <name type="scientific">Branchiostoma lanceolatum</name>
    <name type="common">Common lancelet</name>
    <name type="synonym">Amphioxus lanceolatum</name>
    <dbReference type="NCBI Taxonomy" id="7740"/>
    <lineage>
        <taxon>Eukaryota</taxon>
        <taxon>Metazoa</taxon>
        <taxon>Chordata</taxon>
        <taxon>Cephalochordata</taxon>
        <taxon>Leptocardii</taxon>
        <taxon>Amphioxiformes</taxon>
        <taxon>Branchiostomatidae</taxon>
        <taxon>Branchiostoma</taxon>
    </lineage>
</organism>
<proteinExistence type="predicted"/>
<dbReference type="AlphaFoldDB" id="A0A8K0A1B4"/>